<dbReference type="EMBL" id="BMHB01000001">
    <property type="protein sequence ID" value="GGI10095.1"/>
    <property type="molecule type" value="Genomic_DNA"/>
</dbReference>
<evidence type="ECO:0000256" key="6">
    <source>
        <dbReference type="ARBA" id="ARBA00022692"/>
    </source>
</evidence>
<feature type="transmembrane region" description="Helical" evidence="9">
    <location>
        <begin position="235"/>
        <end position="259"/>
    </location>
</feature>
<sequence length="473" mass="53707">MATANVKEQKPNIPDNGSKQMNPSLPAILSVFIWGLGQVVNKQFLKGLFFFAIQLFVVLVEVVSGHYSKADLSEGFYLRENGGFFIKGFWGLVTLGTQPRTMGITGLTEGDHSIVLLINGIIALIFISVLIGIYYWNIKDAYKVRRTLNETNFVQTSREYLRDLWDGMFEFIVLIPSMVMLTLISLMPIIFGVLIAFTDYNKFHLPPTKLVSWVGFENFVNLFSLPIWTHTFTGVFTWTFVWAILSTVTCFFGGLFMAVVVNSNRVKGKKFWRTIFILPWAIPSMISLLVFKTLFNGQFGPISQFLVDIGLTAERIGWFTDSNHPNVARATIIVINLWLGFPYFMALMTGVMTSLDKEIYEAAKIDGATRTQEFWKITFPLVLAATAPLLIMSFATNFNNFNVIYFLTEGGPANPNYQFAGSTDILITWIYKLTLDNRMYNMASVMSILIFLIIGSISAWNFTRTKQFKEEEF</sequence>
<dbReference type="CDD" id="cd06261">
    <property type="entry name" value="TM_PBP2"/>
    <property type="match status" value="1"/>
</dbReference>
<evidence type="ECO:0000256" key="3">
    <source>
        <dbReference type="ARBA" id="ARBA00022448"/>
    </source>
</evidence>
<keyword evidence="5 10" id="KW-0762">Sugar transport</keyword>
<gene>
    <name evidence="12" type="ORF">GCM10007380_01070</name>
</gene>
<dbReference type="RefSeq" id="WP_235821559.1">
    <property type="nucleotide sequence ID" value="NZ_BMHB01000001.1"/>
</dbReference>
<evidence type="ECO:0000313" key="13">
    <source>
        <dbReference type="Proteomes" id="UP000626244"/>
    </source>
</evidence>
<comment type="subcellular location">
    <subcellularLocation>
        <location evidence="1 9">Cell membrane</location>
        <topology evidence="1 9">Multi-pass membrane protein</topology>
    </subcellularLocation>
</comment>
<dbReference type="Proteomes" id="UP000626244">
    <property type="component" value="Unassembled WGS sequence"/>
</dbReference>
<keyword evidence="7 9" id="KW-1133">Transmembrane helix</keyword>
<feature type="transmembrane region" description="Helical" evidence="9">
    <location>
        <begin position="271"/>
        <end position="291"/>
    </location>
</feature>
<dbReference type="PANTHER" id="PTHR47314:SF1">
    <property type="entry name" value="MALTOSE_MALTODEXTRIN TRANSPORT SYSTEM PERMEASE PROTEIN MALF"/>
    <property type="match status" value="1"/>
</dbReference>
<dbReference type="SUPFAM" id="SSF160964">
    <property type="entry name" value="MalF N-terminal region-like"/>
    <property type="match status" value="1"/>
</dbReference>
<feature type="transmembrane region" description="Helical" evidence="9">
    <location>
        <begin position="327"/>
        <end position="353"/>
    </location>
</feature>
<dbReference type="GO" id="GO:1990060">
    <property type="term" value="C:maltose transport complex"/>
    <property type="evidence" value="ECO:0007669"/>
    <property type="project" value="TreeGrafter"/>
</dbReference>
<feature type="domain" description="ABC transmembrane type-1" evidence="11">
    <location>
        <begin position="236"/>
        <end position="461"/>
    </location>
</feature>
<evidence type="ECO:0000256" key="4">
    <source>
        <dbReference type="ARBA" id="ARBA00022475"/>
    </source>
</evidence>
<feature type="transmembrane region" description="Helical" evidence="9">
    <location>
        <begin position="374"/>
        <end position="395"/>
    </location>
</feature>
<evidence type="ECO:0000256" key="8">
    <source>
        <dbReference type="ARBA" id="ARBA00023136"/>
    </source>
</evidence>
<feature type="transmembrane region" description="Helical" evidence="9">
    <location>
        <begin position="439"/>
        <end position="460"/>
    </location>
</feature>
<evidence type="ECO:0000313" key="12">
    <source>
        <dbReference type="EMBL" id="GGI10095.1"/>
    </source>
</evidence>
<comment type="function">
    <text evidence="10">Part of the ABC transporter complex MalEFGK involved in maltose/maltodextrin import. Probably responsible for the translocation of the substrate across the membrane.</text>
</comment>
<feature type="transmembrane region" description="Helical" evidence="9">
    <location>
        <begin position="44"/>
        <end position="64"/>
    </location>
</feature>
<dbReference type="Pfam" id="PF00528">
    <property type="entry name" value="BPD_transp_1"/>
    <property type="match status" value="1"/>
</dbReference>
<dbReference type="PANTHER" id="PTHR47314">
    <property type="entry name" value="MALTOSE/MALTODEXTRIN TRANSPORT SYSTEM PERMEASE PROTEIN MALF"/>
    <property type="match status" value="1"/>
</dbReference>
<protein>
    <recommendedName>
        <fullName evidence="10">Maltose/maltodextrin transport system permease protein</fullName>
    </recommendedName>
</protein>
<comment type="similarity">
    <text evidence="2 10">Belongs to the binding-protein-dependent transport system permease family. MalFG subfamily.</text>
</comment>
<keyword evidence="13" id="KW-1185">Reference proteome</keyword>
<keyword evidence="4 10" id="KW-1003">Cell membrane</keyword>
<keyword evidence="6 9" id="KW-0812">Transmembrane</keyword>
<evidence type="ECO:0000256" key="5">
    <source>
        <dbReference type="ARBA" id="ARBA00022597"/>
    </source>
</evidence>
<dbReference type="InterPro" id="IPR000515">
    <property type="entry name" value="MetI-like"/>
</dbReference>
<evidence type="ECO:0000256" key="10">
    <source>
        <dbReference type="RuleBase" id="RU367050"/>
    </source>
</evidence>
<evidence type="ECO:0000259" key="11">
    <source>
        <dbReference type="PROSITE" id="PS50928"/>
    </source>
</evidence>
<proteinExistence type="inferred from homology"/>
<reference evidence="13" key="1">
    <citation type="journal article" date="2019" name="Int. J. Syst. Evol. Microbiol.">
        <title>The Global Catalogue of Microorganisms (GCM) 10K type strain sequencing project: providing services to taxonomists for standard genome sequencing and annotation.</title>
        <authorList>
            <consortium name="The Broad Institute Genomics Platform"/>
            <consortium name="The Broad Institute Genome Sequencing Center for Infectious Disease"/>
            <person name="Wu L."/>
            <person name="Ma J."/>
        </authorList>
    </citation>
    <scope>NUCLEOTIDE SEQUENCE [LARGE SCALE GENOMIC DNA]</scope>
    <source>
        <strain evidence="13">CGMCC 1.14993</strain>
    </source>
</reference>
<organism evidence="12 13">
    <name type="scientific">Gottfriedia solisilvae</name>
    <dbReference type="NCBI Taxonomy" id="1516104"/>
    <lineage>
        <taxon>Bacteria</taxon>
        <taxon>Bacillati</taxon>
        <taxon>Bacillota</taxon>
        <taxon>Bacilli</taxon>
        <taxon>Bacillales</taxon>
        <taxon>Bacillaceae</taxon>
        <taxon>Gottfriedia</taxon>
    </lineage>
</organism>
<dbReference type="GO" id="GO:0042956">
    <property type="term" value="P:maltodextrin transmembrane transport"/>
    <property type="evidence" value="ECO:0007669"/>
    <property type="project" value="TreeGrafter"/>
</dbReference>
<comment type="caution">
    <text evidence="12">The sequence shown here is derived from an EMBL/GenBank/DDBJ whole genome shotgun (WGS) entry which is preliminary data.</text>
</comment>
<keyword evidence="3 9" id="KW-0813">Transport</keyword>
<accession>A0A8J3ABF3</accession>
<dbReference type="AlphaFoldDB" id="A0A8J3ABF3"/>
<evidence type="ECO:0000256" key="2">
    <source>
        <dbReference type="ARBA" id="ARBA00009047"/>
    </source>
</evidence>
<keyword evidence="8 9" id="KW-0472">Membrane</keyword>
<name>A0A8J3ABF3_9BACI</name>
<evidence type="ECO:0000256" key="9">
    <source>
        <dbReference type="RuleBase" id="RU363032"/>
    </source>
</evidence>
<evidence type="ECO:0000256" key="1">
    <source>
        <dbReference type="ARBA" id="ARBA00004651"/>
    </source>
</evidence>
<evidence type="ECO:0000256" key="7">
    <source>
        <dbReference type="ARBA" id="ARBA00022989"/>
    </source>
</evidence>
<dbReference type="GO" id="GO:0015423">
    <property type="term" value="F:ABC-type maltose transporter activity"/>
    <property type="evidence" value="ECO:0007669"/>
    <property type="project" value="TreeGrafter"/>
</dbReference>
<dbReference type="InterPro" id="IPR035906">
    <property type="entry name" value="MetI-like_sf"/>
</dbReference>
<dbReference type="Gene3D" id="1.10.3720.10">
    <property type="entry name" value="MetI-like"/>
    <property type="match status" value="1"/>
</dbReference>
<dbReference type="SUPFAM" id="SSF161098">
    <property type="entry name" value="MetI-like"/>
    <property type="match status" value="1"/>
</dbReference>
<dbReference type="PROSITE" id="PS50928">
    <property type="entry name" value="ABC_TM1"/>
    <property type="match status" value="1"/>
</dbReference>
<feature type="transmembrane region" description="Helical" evidence="9">
    <location>
        <begin position="171"/>
        <end position="198"/>
    </location>
</feature>
<feature type="transmembrane region" description="Helical" evidence="9">
    <location>
        <begin position="114"/>
        <end position="136"/>
    </location>
</feature>